<dbReference type="RefSeq" id="WP_123643704.1">
    <property type="nucleotide sequence ID" value="NZ_ML119091.1"/>
</dbReference>
<dbReference type="InterPro" id="IPR003593">
    <property type="entry name" value="AAA+_ATPase"/>
</dbReference>
<dbReference type="SMART" id="SM00382">
    <property type="entry name" value="AAA"/>
    <property type="match status" value="2"/>
</dbReference>
<dbReference type="Pfam" id="PF00005">
    <property type="entry name" value="ABC_tran"/>
    <property type="match status" value="2"/>
</dbReference>
<dbReference type="GO" id="GO:0005524">
    <property type="term" value="F:ATP binding"/>
    <property type="evidence" value="ECO:0007669"/>
    <property type="project" value="UniProtKB-KW"/>
</dbReference>
<keyword evidence="12" id="KW-1185">Reference proteome</keyword>
<keyword evidence="3" id="KW-0813">Transport</keyword>
<name>A0A3N2QR92_9RHOB</name>
<dbReference type="GO" id="GO:0015833">
    <property type="term" value="P:peptide transport"/>
    <property type="evidence" value="ECO:0007669"/>
    <property type="project" value="InterPro"/>
</dbReference>
<protein>
    <submittedName>
        <fullName evidence="11">ABC transporter ATP-binding protein</fullName>
    </submittedName>
</protein>
<evidence type="ECO:0000256" key="6">
    <source>
        <dbReference type="ARBA" id="ARBA00022741"/>
    </source>
</evidence>
<dbReference type="PANTHER" id="PTHR43297:SF14">
    <property type="entry name" value="ATPASE AAA-TYPE CORE DOMAIN-CONTAINING PROTEIN"/>
    <property type="match status" value="1"/>
</dbReference>
<dbReference type="OrthoDB" id="8036461at2"/>
<sequence>MTEPVVSVRDLVADLGREAEATRVLGGVSFAVGAGEIVALVGESGSGKSTIGKALQGLLPQDAVRHLSGSVRIDGTEVIGADPRTLRDVRRRLVRAVPQNPMGALNPTMTIGRQLAESGAARDDAETWLARTGLPDPRRILAAYPHRLSGGQRQRVMIAMAMVARPRLLIADEPTTALDVTVQAQILDLVASLRSEGTGVLFVTHDLGIAAGLANRILVCHRGQIVEDGPAAQVIRAPRAAYSRALLRARFDLSTDRSRPLPTAGTAEIAPWPPVAKGKSWALELYRVVKHFPAGPRGRWGRRQPVRVLDGIDLRIAAGECVALVGESGSGKSTLLRIAAGLETADAGDVSRSGSVPPQVVFQDAVGALTPWLPIGAQIGEGLPRDTRDTCIAEALREVGLDPALAAALPSELSGGQCQRACVARALIRKPSVLLCDEPISAMDVSLAAQVLNLLNDIRRRAGLGMLFVTHDLAAARLIADRIAVLDKGRLVEEGPSEEVVTSPRAAYTEQLLAAVPRLSREGLA</sequence>
<evidence type="ECO:0000256" key="1">
    <source>
        <dbReference type="ARBA" id="ARBA00004417"/>
    </source>
</evidence>
<dbReference type="CDD" id="cd03257">
    <property type="entry name" value="ABC_NikE_OppD_transporters"/>
    <property type="match status" value="2"/>
</dbReference>
<evidence type="ECO:0000256" key="4">
    <source>
        <dbReference type="ARBA" id="ARBA00022475"/>
    </source>
</evidence>
<accession>A0A3N2QR92</accession>
<dbReference type="InterPro" id="IPR027417">
    <property type="entry name" value="P-loop_NTPase"/>
</dbReference>
<dbReference type="PROSITE" id="PS50893">
    <property type="entry name" value="ABC_TRANSPORTER_2"/>
    <property type="match status" value="2"/>
</dbReference>
<dbReference type="Proteomes" id="UP000268016">
    <property type="component" value="Unassembled WGS sequence"/>
</dbReference>
<evidence type="ECO:0000256" key="5">
    <source>
        <dbReference type="ARBA" id="ARBA00022519"/>
    </source>
</evidence>
<dbReference type="InterPro" id="IPR013563">
    <property type="entry name" value="Oligopep_ABC_C"/>
</dbReference>
<evidence type="ECO:0000256" key="3">
    <source>
        <dbReference type="ARBA" id="ARBA00022448"/>
    </source>
</evidence>
<keyword evidence="7 11" id="KW-0067">ATP-binding</keyword>
<dbReference type="Pfam" id="PF08352">
    <property type="entry name" value="oligo_HPY"/>
    <property type="match status" value="1"/>
</dbReference>
<evidence type="ECO:0000313" key="12">
    <source>
        <dbReference type="Proteomes" id="UP000268016"/>
    </source>
</evidence>
<dbReference type="GO" id="GO:0016887">
    <property type="term" value="F:ATP hydrolysis activity"/>
    <property type="evidence" value="ECO:0007669"/>
    <property type="project" value="InterPro"/>
</dbReference>
<dbReference type="Gene3D" id="3.40.50.300">
    <property type="entry name" value="P-loop containing nucleotide triphosphate hydrolases"/>
    <property type="match status" value="2"/>
</dbReference>
<evidence type="ECO:0000256" key="7">
    <source>
        <dbReference type="ARBA" id="ARBA00022840"/>
    </source>
</evidence>
<organism evidence="11 12">
    <name type="scientific">Histidinibacterium lentulum</name>
    <dbReference type="NCBI Taxonomy" id="2480588"/>
    <lineage>
        <taxon>Bacteria</taxon>
        <taxon>Pseudomonadati</taxon>
        <taxon>Pseudomonadota</taxon>
        <taxon>Alphaproteobacteria</taxon>
        <taxon>Rhodobacterales</taxon>
        <taxon>Paracoccaceae</taxon>
        <taxon>Histidinibacterium</taxon>
    </lineage>
</organism>
<comment type="caution">
    <text evidence="11">The sequence shown here is derived from an EMBL/GenBank/DDBJ whole genome shotgun (WGS) entry which is preliminary data.</text>
</comment>
<comment type="subcellular location">
    <subcellularLocation>
        <location evidence="1">Cell inner membrane</location>
        <topology evidence="1">Peripheral membrane protein</topology>
    </subcellularLocation>
</comment>
<proteinExistence type="inferred from homology"/>
<feature type="domain" description="ABC transporter" evidence="10">
    <location>
        <begin position="283"/>
        <end position="513"/>
    </location>
</feature>
<dbReference type="PROSITE" id="PS00211">
    <property type="entry name" value="ABC_TRANSPORTER_1"/>
    <property type="match status" value="2"/>
</dbReference>
<keyword evidence="9" id="KW-0472">Membrane</keyword>
<dbReference type="SUPFAM" id="SSF52540">
    <property type="entry name" value="P-loop containing nucleoside triphosphate hydrolases"/>
    <property type="match status" value="2"/>
</dbReference>
<dbReference type="AlphaFoldDB" id="A0A3N2QR92"/>
<dbReference type="PANTHER" id="PTHR43297">
    <property type="entry name" value="OLIGOPEPTIDE TRANSPORT ATP-BINDING PROTEIN APPD"/>
    <property type="match status" value="1"/>
</dbReference>
<dbReference type="InterPro" id="IPR050388">
    <property type="entry name" value="ABC_Ni/Peptide_Import"/>
</dbReference>
<evidence type="ECO:0000259" key="10">
    <source>
        <dbReference type="PROSITE" id="PS50893"/>
    </source>
</evidence>
<keyword evidence="8" id="KW-1278">Translocase</keyword>
<reference evidence="11 12" key="1">
    <citation type="submission" date="2018-10" db="EMBL/GenBank/DDBJ databases">
        <title>Histidinibacterium lentulum gen. nov., sp. nov., a marine bacterium from the culture broth of Picochlorum sp. 122.</title>
        <authorList>
            <person name="Wang G."/>
        </authorList>
    </citation>
    <scope>NUCLEOTIDE SEQUENCE [LARGE SCALE GENOMIC DNA]</scope>
    <source>
        <strain evidence="11 12">B17</strain>
    </source>
</reference>
<dbReference type="GO" id="GO:0005886">
    <property type="term" value="C:plasma membrane"/>
    <property type="evidence" value="ECO:0007669"/>
    <property type="project" value="UniProtKB-SubCell"/>
</dbReference>
<keyword evidence="4" id="KW-1003">Cell membrane</keyword>
<keyword evidence="5" id="KW-0997">Cell inner membrane</keyword>
<evidence type="ECO:0000256" key="8">
    <source>
        <dbReference type="ARBA" id="ARBA00022967"/>
    </source>
</evidence>
<dbReference type="InterPro" id="IPR003439">
    <property type="entry name" value="ABC_transporter-like_ATP-bd"/>
</dbReference>
<feature type="domain" description="ABC transporter" evidence="10">
    <location>
        <begin position="6"/>
        <end position="247"/>
    </location>
</feature>
<keyword evidence="6" id="KW-0547">Nucleotide-binding</keyword>
<evidence type="ECO:0000256" key="9">
    <source>
        <dbReference type="ARBA" id="ARBA00023136"/>
    </source>
</evidence>
<dbReference type="InterPro" id="IPR017871">
    <property type="entry name" value="ABC_transporter-like_CS"/>
</dbReference>
<evidence type="ECO:0000313" key="11">
    <source>
        <dbReference type="EMBL" id="ROT97701.1"/>
    </source>
</evidence>
<comment type="similarity">
    <text evidence="2">Belongs to the ABC transporter superfamily.</text>
</comment>
<gene>
    <name evidence="11" type="ORF">EAT49_18000</name>
</gene>
<evidence type="ECO:0000256" key="2">
    <source>
        <dbReference type="ARBA" id="ARBA00005417"/>
    </source>
</evidence>
<dbReference type="EMBL" id="RDRB01000011">
    <property type="protein sequence ID" value="ROT97701.1"/>
    <property type="molecule type" value="Genomic_DNA"/>
</dbReference>